<dbReference type="AlphaFoldDB" id="A0A1G1V685"/>
<dbReference type="STRING" id="1797516.A3D26_04795"/>
<keyword evidence="1" id="KW-0378">Hydrolase</keyword>
<comment type="caution">
    <text evidence="3">The sequence shown here is derived from an EMBL/GenBank/DDBJ whole genome shotgun (WGS) entry which is preliminary data.</text>
</comment>
<dbReference type="Gene3D" id="2.70.40.10">
    <property type="match status" value="1"/>
</dbReference>
<proteinExistence type="predicted"/>
<dbReference type="GO" id="GO:0008829">
    <property type="term" value="F:dCTP deaminase activity"/>
    <property type="evidence" value="ECO:0007669"/>
    <property type="project" value="InterPro"/>
</dbReference>
<evidence type="ECO:0000256" key="2">
    <source>
        <dbReference type="ARBA" id="ARBA00023080"/>
    </source>
</evidence>
<dbReference type="GO" id="GO:0006229">
    <property type="term" value="P:dUTP biosynthetic process"/>
    <property type="evidence" value="ECO:0007669"/>
    <property type="project" value="InterPro"/>
</dbReference>
<sequence>MAVLGPQQLLELVEKQGLVSNLAERELTNPEGAGFDIRIRRVMKIAGNAFLGVTERQTPTEDVLCEYKEGEKISYTISPEKFVLMDTIEEVSVPEDLTAHIFARSTLFRSGILFMATQVAPGYKGRLIFGLKNLGPVPVTIEMGARVAHIQFLEVLGGGSKYRGQWQGGRVSATEREEQV</sequence>
<keyword evidence="2" id="KW-0546">Nucleotide metabolism</keyword>
<evidence type="ECO:0000313" key="3">
    <source>
        <dbReference type="EMBL" id="OGY10867.1"/>
    </source>
</evidence>
<reference evidence="3 4" key="1">
    <citation type="journal article" date="2016" name="Nat. Commun.">
        <title>Thousands of microbial genomes shed light on interconnected biogeochemical processes in an aquifer system.</title>
        <authorList>
            <person name="Anantharaman K."/>
            <person name="Brown C.T."/>
            <person name="Hug L.A."/>
            <person name="Sharon I."/>
            <person name="Castelle C.J."/>
            <person name="Probst A.J."/>
            <person name="Thomas B.C."/>
            <person name="Singh A."/>
            <person name="Wilkins M.J."/>
            <person name="Karaoz U."/>
            <person name="Brodie E.L."/>
            <person name="Williams K.H."/>
            <person name="Hubbard S.S."/>
            <person name="Banfield J.F."/>
        </authorList>
    </citation>
    <scope>NUCLEOTIDE SEQUENCE [LARGE SCALE GENOMIC DNA]</scope>
</reference>
<dbReference type="InterPro" id="IPR036157">
    <property type="entry name" value="dUTPase-like_sf"/>
</dbReference>
<dbReference type="CDD" id="cd07557">
    <property type="entry name" value="trimeric_dUTPase"/>
    <property type="match status" value="1"/>
</dbReference>
<dbReference type="PANTHER" id="PTHR42680">
    <property type="entry name" value="DCTP DEAMINASE"/>
    <property type="match status" value="1"/>
</dbReference>
<dbReference type="EMBL" id="MHBZ01000028">
    <property type="protein sequence ID" value="OGY10867.1"/>
    <property type="molecule type" value="Genomic_DNA"/>
</dbReference>
<protein>
    <submittedName>
        <fullName evidence="3">Uncharacterized protein</fullName>
    </submittedName>
</protein>
<organism evidence="3 4">
    <name type="scientific">Candidatus Blackburnbacteria bacterium RIFCSPHIGHO2_02_FULL_44_20</name>
    <dbReference type="NCBI Taxonomy" id="1797516"/>
    <lineage>
        <taxon>Bacteria</taxon>
        <taxon>Candidatus Blackburniibacteriota</taxon>
    </lineage>
</organism>
<dbReference type="InterPro" id="IPR011962">
    <property type="entry name" value="dCTP_deaminase"/>
</dbReference>
<accession>A0A1G1V685</accession>
<dbReference type="SUPFAM" id="SSF51283">
    <property type="entry name" value="dUTPase-like"/>
    <property type="match status" value="1"/>
</dbReference>
<evidence type="ECO:0000313" key="4">
    <source>
        <dbReference type="Proteomes" id="UP000178319"/>
    </source>
</evidence>
<dbReference type="Pfam" id="PF22769">
    <property type="entry name" value="DCD"/>
    <property type="match status" value="1"/>
</dbReference>
<dbReference type="PANTHER" id="PTHR42680:SF3">
    <property type="entry name" value="DCTP DEAMINASE"/>
    <property type="match status" value="1"/>
</dbReference>
<dbReference type="InterPro" id="IPR033704">
    <property type="entry name" value="dUTPase_trimeric"/>
</dbReference>
<dbReference type="Proteomes" id="UP000178319">
    <property type="component" value="Unassembled WGS sequence"/>
</dbReference>
<gene>
    <name evidence="3" type="ORF">A3D26_04795</name>
</gene>
<evidence type="ECO:0000256" key="1">
    <source>
        <dbReference type="ARBA" id="ARBA00022801"/>
    </source>
</evidence>
<name>A0A1G1V685_9BACT</name>